<keyword evidence="1" id="KW-0862">Zinc</keyword>
<keyword evidence="1" id="KW-0479">Metal-binding</keyword>
<dbReference type="KEGG" id="mlr:MELLADRAFT_110164"/>
<dbReference type="EMBL" id="GL883131">
    <property type="protein sequence ID" value="EGG02319.1"/>
    <property type="molecule type" value="Genomic_DNA"/>
</dbReference>
<dbReference type="RefSeq" id="XP_007414304.1">
    <property type="nucleotide sequence ID" value="XM_007414242.1"/>
</dbReference>
<dbReference type="HOGENOM" id="CLU_091422_0_0_1"/>
<evidence type="ECO:0000313" key="3">
    <source>
        <dbReference type="EMBL" id="EGG02319.1"/>
    </source>
</evidence>
<dbReference type="InParanoid" id="F4RYW3"/>
<dbReference type="InterPro" id="IPR001841">
    <property type="entry name" value="Znf_RING"/>
</dbReference>
<dbReference type="VEuPathDB" id="FungiDB:MELLADRAFT_110164"/>
<proteinExistence type="predicted"/>
<keyword evidence="1" id="KW-0863">Zinc-finger</keyword>
<evidence type="ECO:0000313" key="4">
    <source>
        <dbReference type="Proteomes" id="UP000001072"/>
    </source>
</evidence>
<dbReference type="SUPFAM" id="SSF57850">
    <property type="entry name" value="RING/U-box"/>
    <property type="match status" value="1"/>
</dbReference>
<dbReference type="Proteomes" id="UP000001072">
    <property type="component" value="Unassembled WGS sequence"/>
</dbReference>
<evidence type="ECO:0000259" key="2">
    <source>
        <dbReference type="PROSITE" id="PS50089"/>
    </source>
</evidence>
<accession>F4RYW3</accession>
<dbReference type="Gene3D" id="3.30.40.10">
    <property type="entry name" value="Zinc/RING finger domain, C3HC4 (zinc finger)"/>
    <property type="match status" value="1"/>
</dbReference>
<name>F4RYW3_MELLP</name>
<sequence>MAQNNEQLDASYRQLLSRMEAHRNRLAEAMAGLDTLEVMPKYIAGVLSGQLLGAVLQTRPESSQWDSTAELWSRCSHHNEQMLDILVLISQVYNVDISFIHHLPQFRSAEWRALFILVRLLSYNVRDSICPLPQPDTIGNGDMQDANTDAEALIPYNPETDCPVCLMSYPRFVEFPCFQTHKICERCLFHMVSRGRVACPLCRAAPFADM</sequence>
<feature type="domain" description="RING-type" evidence="2">
    <location>
        <begin position="162"/>
        <end position="203"/>
    </location>
</feature>
<evidence type="ECO:0000256" key="1">
    <source>
        <dbReference type="PROSITE-ProRule" id="PRU00175"/>
    </source>
</evidence>
<dbReference type="InterPro" id="IPR013083">
    <property type="entry name" value="Znf_RING/FYVE/PHD"/>
</dbReference>
<dbReference type="GeneID" id="18923989"/>
<dbReference type="CDD" id="cd16449">
    <property type="entry name" value="RING-HC"/>
    <property type="match status" value="1"/>
</dbReference>
<protein>
    <recommendedName>
        <fullName evidence="2">RING-type domain-containing protein</fullName>
    </recommendedName>
</protein>
<reference evidence="4" key="1">
    <citation type="journal article" date="2011" name="Proc. Natl. Acad. Sci. U.S.A.">
        <title>Obligate biotrophy features unraveled by the genomic analysis of rust fungi.</title>
        <authorList>
            <person name="Duplessis S."/>
            <person name="Cuomo C.A."/>
            <person name="Lin Y.-C."/>
            <person name="Aerts A."/>
            <person name="Tisserant E."/>
            <person name="Veneault-Fourrey C."/>
            <person name="Joly D.L."/>
            <person name="Hacquard S."/>
            <person name="Amselem J."/>
            <person name="Cantarel B.L."/>
            <person name="Chiu R."/>
            <person name="Coutinho P.M."/>
            <person name="Feau N."/>
            <person name="Field M."/>
            <person name="Frey P."/>
            <person name="Gelhaye E."/>
            <person name="Goldberg J."/>
            <person name="Grabherr M.G."/>
            <person name="Kodira C.D."/>
            <person name="Kohler A."/>
            <person name="Kuees U."/>
            <person name="Lindquist E.A."/>
            <person name="Lucas S.M."/>
            <person name="Mago R."/>
            <person name="Mauceli E."/>
            <person name="Morin E."/>
            <person name="Murat C."/>
            <person name="Pangilinan J.L."/>
            <person name="Park R."/>
            <person name="Pearson M."/>
            <person name="Quesneville H."/>
            <person name="Rouhier N."/>
            <person name="Sakthikumar S."/>
            <person name="Salamov A.A."/>
            <person name="Schmutz J."/>
            <person name="Selles B."/>
            <person name="Shapiro H."/>
            <person name="Tanguay P."/>
            <person name="Tuskan G.A."/>
            <person name="Henrissat B."/>
            <person name="Van de Peer Y."/>
            <person name="Rouze P."/>
            <person name="Ellis J.G."/>
            <person name="Dodds P.N."/>
            <person name="Schein J.E."/>
            <person name="Zhong S."/>
            <person name="Hamelin R.C."/>
            <person name="Grigoriev I.V."/>
            <person name="Szabo L.J."/>
            <person name="Martin F."/>
        </authorList>
    </citation>
    <scope>NUCLEOTIDE SEQUENCE [LARGE SCALE GENOMIC DNA]</scope>
    <source>
        <strain evidence="4">98AG31 / pathotype 3-4-7</strain>
    </source>
</reference>
<dbReference type="AlphaFoldDB" id="F4RYW3"/>
<dbReference type="PROSITE" id="PS50089">
    <property type="entry name" value="ZF_RING_2"/>
    <property type="match status" value="1"/>
</dbReference>
<organism evidence="4">
    <name type="scientific">Melampsora larici-populina (strain 98AG31 / pathotype 3-4-7)</name>
    <name type="common">Poplar leaf rust fungus</name>
    <dbReference type="NCBI Taxonomy" id="747676"/>
    <lineage>
        <taxon>Eukaryota</taxon>
        <taxon>Fungi</taxon>
        <taxon>Dikarya</taxon>
        <taxon>Basidiomycota</taxon>
        <taxon>Pucciniomycotina</taxon>
        <taxon>Pucciniomycetes</taxon>
        <taxon>Pucciniales</taxon>
        <taxon>Melampsoraceae</taxon>
        <taxon>Melampsora</taxon>
    </lineage>
</organism>
<keyword evidence="4" id="KW-1185">Reference proteome</keyword>
<dbReference type="GO" id="GO:0008270">
    <property type="term" value="F:zinc ion binding"/>
    <property type="evidence" value="ECO:0007669"/>
    <property type="project" value="UniProtKB-KW"/>
</dbReference>
<dbReference type="OrthoDB" id="10387116at2759"/>
<gene>
    <name evidence="3" type="ORF">MELLADRAFT_110164</name>
</gene>